<dbReference type="Gene3D" id="2.130.10.10">
    <property type="entry name" value="YVTN repeat-like/Quinoprotein amine dehydrogenase"/>
    <property type="match status" value="2"/>
</dbReference>
<dbReference type="Pfam" id="PF15902">
    <property type="entry name" value="Sortilin-Vps10"/>
    <property type="match status" value="1"/>
</dbReference>
<dbReference type="InterPro" id="IPR052025">
    <property type="entry name" value="Xyloglucanase_GH74"/>
</dbReference>
<dbReference type="AlphaFoldDB" id="A0A8K2A0S4"/>
<name>A0A8K2A0S4_9CYAN</name>
<dbReference type="PANTHER" id="PTHR43739:SF5">
    <property type="entry name" value="EXO-ALPHA-SIALIDASE"/>
    <property type="match status" value="1"/>
</dbReference>
<dbReference type="SUPFAM" id="SSF110296">
    <property type="entry name" value="Oligoxyloglucan reducing end-specific cellobiohydrolase"/>
    <property type="match status" value="2"/>
</dbReference>
<dbReference type="RefSeq" id="WP_161825973.1">
    <property type="nucleotide sequence ID" value="NZ_WVIC01000027.1"/>
</dbReference>
<evidence type="ECO:0000256" key="1">
    <source>
        <dbReference type="ARBA" id="ARBA00022737"/>
    </source>
</evidence>
<accession>A0A8K2A0S4</accession>
<sequence length="743" mass="81899">MAKPKQSRMGALLRPLQRRKILKILGLFLLVWVTQLCLSSGCQPHASFQVSAAQVQFSPRWVNVDIGGGGYVTGIAVPSQAPDAPYLRTDIGGFFRWEPSAQRWQPLSDQFNLEQKNLYGGEALAIDPHNPEIVYIAAGLYLSWGSGGLFKSTDGGQTWVRSDLAVPMGGSEAGRWSGQRLAIDPFDSNRLFFGSRQDGLWRSEDGGLTWQSVSSFAVEANPTWGVSVVAFDPQRRDRIYASAYEDGLYQSEDGGATWQKLGGCPTEILKLAVAATGRLYITNNARPWVSRYQGGTCQNITPPHPTSTGFNALAVRPDHPEQVAIVEQQTASPLILRSQDSGQSWERLNSQVQNRLPWLPNRFFGDHTADLQWDSNNRLWLTDWFSIWRTDPLEGRTTTWRNLPWGHEQIVTFSILAPPTGALLISGIADMDGFYHHRLDQFPQRRLGYSANPQDAFQDTYSLAYSAQHPESWVRVAGDRWRSRYGGATSQDGGQTWRQFPTFPSGAIPQRVAVSATQPDRFVITIQEGTALRSSNGGQTWQTVTGLPPGNSGPWNWTQPLAADSVNGQSFYYYHQGTLYRSDNGGLSFQPINTTLPTEDRVTLVSVPHQAGELWLACENHGLYHSTNAGQSFTATPTLTQARLFALGRPLEAGQAPALYAMGALSTQESGIFLSLDSGQTWHNISESDRPIGTDPNVMAASQQQFGLVFVGTTGRGIFYKHIDPGTLPGTLAHSDSSLVHRL</sequence>
<feature type="domain" description="Sortilin N-terminal" evidence="2">
    <location>
        <begin position="149"/>
        <end position="261"/>
    </location>
</feature>
<comment type="caution">
    <text evidence="3">The sequence shown here is derived from an EMBL/GenBank/DDBJ whole genome shotgun (WGS) entry which is preliminary data.</text>
</comment>
<gene>
    <name evidence="3" type="ORF">GS597_13440</name>
</gene>
<organism evidence="3 4">
    <name type="scientific">Petrachloros mirabilis ULC683</name>
    <dbReference type="NCBI Taxonomy" id="2781853"/>
    <lineage>
        <taxon>Bacteria</taxon>
        <taxon>Bacillati</taxon>
        <taxon>Cyanobacteriota</taxon>
        <taxon>Cyanophyceae</taxon>
        <taxon>Synechococcales</taxon>
        <taxon>Petrachlorosaceae</taxon>
        <taxon>Petrachloros</taxon>
        <taxon>Petrachloros mirabilis</taxon>
    </lineage>
</organism>
<dbReference type="GO" id="GO:0010411">
    <property type="term" value="P:xyloglucan metabolic process"/>
    <property type="evidence" value="ECO:0007669"/>
    <property type="project" value="TreeGrafter"/>
</dbReference>
<evidence type="ECO:0000313" key="3">
    <source>
        <dbReference type="EMBL" id="NCJ07493.1"/>
    </source>
</evidence>
<dbReference type="Proteomes" id="UP000607397">
    <property type="component" value="Unassembled WGS sequence"/>
</dbReference>
<reference evidence="3" key="1">
    <citation type="submission" date="2019-12" db="EMBL/GenBank/DDBJ databases">
        <title>High-Quality draft genome sequences of three cyanobacteria isolated from the limestone walls of the Old Cathedral of Coimbra.</title>
        <authorList>
            <person name="Tiago I."/>
            <person name="Soares F."/>
            <person name="Portugal A."/>
        </authorList>
    </citation>
    <scope>NUCLEOTIDE SEQUENCE [LARGE SCALE GENOMIC DNA]</scope>
    <source>
        <strain evidence="3">C</strain>
    </source>
</reference>
<keyword evidence="4" id="KW-1185">Reference proteome</keyword>
<evidence type="ECO:0000259" key="2">
    <source>
        <dbReference type="Pfam" id="PF15902"/>
    </source>
</evidence>
<dbReference type="CDD" id="cd15482">
    <property type="entry name" value="Sialidase_non-viral"/>
    <property type="match status" value="1"/>
</dbReference>
<dbReference type="EMBL" id="WVIC01000027">
    <property type="protein sequence ID" value="NCJ07493.1"/>
    <property type="molecule type" value="Genomic_DNA"/>
</dbReference>
<dbReference type="InterPro" id="IPR015943">
    <property type="entry name" value="WD40/YVTN_repeat-like_dom_sf"/>
</dbReference>
<keyword evidence="1" id="KW-0677">Repeat</keyword>
<dbReference type="InterPro" id="IPR031778">
    <property type="entry name" value="Sortilin_N"/>
</dbReference>
<proteinExistence type="predicted"/>
<protein>
    <recommendedName>
        <fullName evidence="2">Sortilin N-terminal domain-containing protein</fullName>
    </recommendedName>
</protein>
<evidence type="ECO:0000313" key="4">
    <source>
        <dbReference type="Proteomes" id="UP000607397"/>
    </source>
</evidence>
<dbReference type="PANTHER" id="PTHR43739">
    <property type="entry name" value="XYLOGLUCANASE (EUROFUNG)"/>
    <property type="match status" value="1"/>
</dbReference>